<evidence type="ECO:0000313" key="3">
    <source>
        <dbReference type="Proteomes" id="UP001221150"/>
    </source>
</evidence>
<keyword evidence="3" id="KW-1185">Reference proteome</keyword>
<reference evidence="2 3" key="1">
    <citation type="submission" date="2023-03" db="EMBL/GenBank/DDBJ databases">
        <title>Draft genome sequence of Streptomyces sp. K1PA1 isolated from peat swamp forest in Thailand.</title>
        <authorList>
            <person name="Klaysubun C."/>
            <person name="Duangmal K."/>
        </authorList>
    </citation>
    <scope>NUCLEOTIDE SEQUENCE [LARGE SCALE GENOMIC DNA]</scope>
    <source>
        <strain evidence="2 3">K1PA1</strain>
    </source>
</reference>
<protein>
    <submittedName>
        <fullName evidence="2">Uncharacterized protein</fullName>
    </submittedName>
</protein>
<comment type="caution">
    <text evidence="2">The sequence shown here is derived from an EMBL/GenBank/DDBJ whole genome shotgun (WGS) entry which is preliminary data.</text>
</comment>
<sequence>MPPTSLDAHSPLSLHTVCGPTAPAHKTRDASTQSRPQERTKSTDQRRIDTVAYDTVRERWVQLVVPPGVYDINKWWVRPLSGGDGWLAARDELEPQGASDRAE</sequence>
<dbReference type="EMBL" id="JARJBB010000043">
    <property type="protein sequence ID" value="MDF3303146.1"/>
    <property type="molecule type" value="Genomic_DNA"/>
</dbReference>
<evidence type="ECO:0000313" key="2">
    <source>
        <dbReference type="EMBL" id="MDF3303146.1"/>
    </source>
</evidence>
<organism evidence="2 3">
    <name type="scientific">Streptomyces tropicalis</name>
    <dbReference type="NCBI Taxonomy" id="3034234"/>
    <lineage>
        <taxon>Bacteria</taxon>
        <taxon>Bacillati</taxon>
        <taxon>Actinomycetota</taxon>
        <taxon>Actinomycetes</taxon>
        <taxon>Kitasatosporales</taxon>
        <taxon>Streptomycetaceae</taxon>
        <taxon>Streptomyces</taxon>
    </lineage>
</organism>
<gene>
    <name evidence="2" type="ORF">P3H78_31980</name>
</gene>
<evidence type="ECO:0000256" key="1">
    <source>
        <dbReference type="SAM" id="MobiDB-lite"/>
    </source>
</evidence>
<feature type="compositionally biased region" description="Basic and acidic residues" evidence="1">
    <location>
        <begin position="36"/>
        <end position="47"/>
    </location>
</feature>
<proteinExistence type="predicted"/>
<feature type="region of interest" description="Disordered" evidence="1">
    <location>
        <begin position="1"/>
        <end position="47"/>
    </location>
</feature>
<name>A0ABT6AER9_9ACTN</name>
<dbReference type="Proteomes" id="UP001221150">
    <property type="component" value="Unassembled WGS sequence"/>
</dbReference>
<dbReference type="RefSeq" id="WP_276112689.1">
    <property type="nucleotide sequence ID" value="NZ_JARJBB010000043.1"/>
</dbReference>
<accession>A0ABT6AER9</accession>